<keyword evidence="2" id="KW-0472">Membrane</keyword>
<accession>A0A917JIC4</accession>
<dbReference type="Proteomes" id="UP000613743">
    <property type="component" value="Unassembled WGS sequence"/>
</dbReference>
<evidence type="ECO:0000256" key="2">
    <source>
        <dbReference type="SAM" id="Phobius"/>
    </source>
</evidence>
<reference evidence="4" key="1">
    <citation type="journal article" date="2014" name="Int. J. Syst. Evol. Microbiol.">
        <title>Complete genome sequence of Corynebacterium casei LMG S-19264T (=DSM 44701T), isolated from a smear-ripened cheese.</title>
        <authorList>
            <consortium name="US DOE Joint Genome Institute (JGI-PGF)"/>
            <person name="Walter F."/>
            <person name="Albersmeier A."/>
            <person name="Kalinowski J."/>
            <person name="Ruckert C."/>
        </authorList>
    </citation>
    <scope>NUCLEOTIDE SEQUENCE</scope>
    <source>
        <strain evidence="4">JCM 30804</strain>
    </source>
</reference>
<dbReference type="GO" id="GO:0015627">
    <property type="term" value="C:type II protein secretion system complex"/>
    <property type="evidence" value="ECO:0007669"/>
    <property type="project" value="InterPro"/>
</dbReference>
<keyword evidence="2" id="KW-0812">Transmembrane</keyword>
<proteinExistence type="predicted"/>
<feature type="transmembrane region" description="Helical" evidence="2">
    <location>
        <begin position="37"/>
        <end position="59"/>
    </location>
</feature>
<dbReference type="Pfam" id="PF16537">
    <property type="entry name" value="T2SSB"/>
    <property type="match status" value="1"/>
</dbReference>
<comment type="caution">
    <text evidence="4">The sequence shown here is derived from an EMBL/GenBank/DDBJ whole genome shotgun (WGS) entry which is preliminary data.</text>
</comment>
<reference evidence="4" key="2">
    <citation type="submission" date="2020-09" db="EMBL/GenBank/DDBJ databases">
        <authorList>
            <person name="Sun Q."/>
            <person name="Ohkuma M."/>
        </authorList>
    </citation>
    <scope>NUCLEOTIDE SEQUENCE</scope>
    <source>
        <strain evidence="4">JCM 30804</strain>
    </source>
</reference>
<dbReference type="EMBL" id="BMPZ01000001">
    <property type="protein sequence ID" value="GGI69660.1"/>
    <property type="molecule type" value="Genomic_DNA"/>
</dbReference>
<evidence type="ECO:0000259" key="3">
    <source>
        <dbReference type="Pfam" id="PF16537"/>
    </source>
</evidence>
<feature type="region of interest" description="Disordered" evidence="1">
    <location>
        <begin position="16"/>
        <end position="35"/>
    </location>
</feature>
<feature type="region of interest" description="Disordered" evidence="1">
    <location>
        <begin position="255"/>
        <end position="275"/>
    </location>
</feature>
<evidence type="ECO:0000256" key="1">
    <source>
        <dbReference type="SAM" id="MobiDB-lite"/>
    </source>
</evidence>
<organism evidence="4 5">
    <name type="scientific">Shewanella gelidii</name>
    <dbReference type="NCBI Taxonomy" id="1642821"/>
    <lineage>
        <taxon>Bacteria</taxon>
        <taxon>Pseudomonadati</taxon>
        <taxon>Pseudomonadota</taxon>
        <taxon>Gammaproteobacteria</taxon>
        <taxon>Alteromonadales</taxon>
        <taxon>Shewanellaceae</taxon>
        <taxon>Shewanella</taxon>
    </lineage>
</organism>
<dbReference type="AlphaFoldDB" id="A0A917JIC4"/>
<gene>
    <name evidence="4" type="primary">gspB</name>
    <name evidence="4" type="ORF">GCM10009332_03440</name>
</gene>
<sequence length="394" mass="42804">MSILLDAVVRNKQQNSAGNFDPALTPRPQTGKHKKSIPLKGIVSVCISVGLGFGLSWLLSTQWPQPLTRVGQMESIVAGGQSQLHPQNQQQIHEPTQAVLGQNYSQQSQEQALAPKIATISAQQISPIRADQEIRLAAKVALPEAKARPLPTYRQPQAEAGQRRGDHQAQNSKDVSVAVMAEKRNGGALNESSQPSRESMGEREPIILGANANARGQQELASLRLEVERAANVVGLNQQPGAADFAEVRQKHVNQPDLSQPATQNSSQAQTPRLTPEQNNNLVAAFEAALKEVEVESSVNQELTAPQLNPIPQSDTTETIPKYGQLPATLQSQVPEFNIFAHVYAGAPEKRWLNVDGIELQQGDLIGGKLRIIEIRPRDVVLDIQGTEFKVPAI</sequence>
<evidence type="ECO:0000313" key="4">
    <source>
        <dbReference type="EMBL" id="GGI69660.1"/>
    </source>
</evidence>
<dbReference type="InterPro" id="IPR032389">
    <property type="entry name" value="GspB_C"/>
</dbReference>
<keyword evidence="5" id="KW-1185">Reference proteome</keyword>
<name>A0A917JIC4_9GAMM</name>
<dbReference type="RefSeq" id="WP_188917222.1">
    <property type="nucleotide sequence ID" value="NZ_BMPZ01000001.1"/>
</dbReference>
<protein>
    <submittedName>
        <fullName evidence="4">General secretion pathway protein GspB</fullName>
    </submittedName>
</protein>
<feature type="compositionally biased region" description="Polar residues" evidence="1">
    <location>
        <begin position="256"/>
        <end position="275"/>
    </location>
</feature>
<evidence type="ECO:0000313" key="5">
    <source>
        <dbReference type="Proteomes" id="UP000613743"/>
    </source>
</evidence>
<feature type="region of interest" description="Disordered" evidence="1">
    <location>
        <begin position="151"/>
        <end position="172"/>
    </location>
</feature>
<feature type="domain" description="Type II secretion system protein GspB C-terminal" evidence="3">
    <location>
        <begin position="334"/>
        <end position="393"/>
    </location>
</feature>
<keyword evidence="2" id="KW-1133">Transmembrane helix</keyword>